<accession>A0A498R597</accession>
<gene>
    <name evidence="7" type="ORF">LUCI_1550</name>
</gene>
<feature type="transmembrane region" description="Helical" evidence="5">
    <location>
        <begin position="166"/>
        <end position="186"/>
    </location>
</feature>
<proteinExistence type="predicted"/>
<feature type="transmembrane region" description="Helical" evidence="5">
    <location>
        <begin position="359"/>
        <end position="379"/>
    </location>
</feature>
<evidence type="ECO:0000313" key="7">
    <source>
        <dbReference type="EMBL" id="VBB06319.1"/>
    </source>
</evidence>
<organism evidence="7 8">
    <name type="scientific">Lucifera butyrica</name>
    <dbReference type="NCBI Taxonomy" id="1351585"/>
    <lineage>
        <taxon>Bacteria</taxon>
        <taxon>Bacillati</taxon>
        <taxon>Bacillota</taxon>
        <taxon>Negativicutes</taxon>
        <taxon>Veillonellales</taxon>
        <taxon>Veillonellaceae</taxon>
        <taxon>Lucifera</taxon>
    </lineage>
</organism>
<name>A0A498R597_9FIRM</name>
<feature type="transmembrane region" description="Helical" evidence="5">
    <location>
        <begin position="119"/>
        <end position="139"/>
    </location>
</feature>
<sequence>MHISYRFTQIQYHLDYLIEHCVWAVAFFLPLSLNVSSVFLLTGSLAWAGKMILSRRLLFKRTMFDEAIFLLVLLSGLSIFVSPNKDFSFYNYYHLMGRYILLYYFVVSNIRSRSQLKSLVWALLGAAFVVSVYGLYQYVHGVDISTFQWVDDSEFPDLKTRIFSTLYNPNLLAGFLVIMMAIAGGIGIKSDNVRRKIVLALLVAILGLCLVLTYSRGAWLSILVIFVTYGIIYNRKVLWLLFLIPIMVFFAHDAVGERLVSIFNPTDTSATMRMAIWESTLSMIMDHPFLGIGWGAYWLVYPKYDFFIQDAAVKIYHAHNMYLHIAAEIGIPGLLVFLTIMIGHARAAYCVLRSTQDRWLAGLMLGVLSAILGLAVSGFTDYVMYNVQMSMLYWLLNAMIVSVCQEKGCHSNQWMV</sequence>
<protein>
    <submittedName>
        <fullName evidence="7">O-antigen ligase</fullName>
    </submittedName>
</protein>
<dbReference type="PANTHER" id="PTHR37422">
    <property type="entry name" value="TEICHURONIC ACID BIOSYNTHESIS PROTEIN TUAE"/>
    <property type="match status" value="1"/>
</dbReference>
<feature type="transmembrane region" description="Helical" evidence="5">
    <location>
        <begin position="67"/>
        <end position="83"/>
    </location>
</feature>
<keyword evidence="8" id="KW-1185">Reference proteome</keyword>
<keyword evidence="2 5" id="KW-0812">Transmembrane</keyword>
<evidence type="ECO:0000313" key="8">
    <source>
        <dbReference type="Proteomes" id="UP000277811"/>
    </source>
</evidence>
<feature type="domain" description="O-antigen ligase-related" evidence="6">
    <location>
        <begin position="202"/>
        <end position="338"/>
    </location>
</feature>
<reference evidence="7 8" key="1">
    <citation type="submission" date="2018-06" db="EMBL/GenBank/DDBJ databases">
        <authorList>
            <person name="Strepis N."/>
        </authorList>
    </citation>
    <scope>NUCLEOTIDE SEQUENCE [LARGE SCALE GENOMIC DNA]</scope>
    <source>
        <strain evidence="7">LUCI</strain>
    </source>
</reference>
<dbReference type="AlphaFoldDB" id="A0A498R597"/>
<evidence type="ECO:0000256" key="3">
    <source>
        <dbReference type="ARBA" id="ARBA00022989"/>
    </source>
</evidence>
<feature type="transmembrane region" description="Helical" evidence="5">
    <location>
        <begin position="237"/>
        <end position="255"/>
    </location>
</feature>
<feature type="transmembrane region" description="Helical" evidence="5">
    <location>
        <begin position="321"/>
        <end position="347"/>
    </location>
</feature>
<comment type="subcellular location">
    <subcellularLocation>
        <location evidence="1">Membrane</location>
        <topology evidence="1">Multi-pass membrane protein</topology>
    </subcellularLocation>
</comment>
<dbReference type="GO" id="GO:0016874">
    <property type="term" value="F:ligase activity"/>
    <property type="evidence" value="ECO:0007669"/>
    <property type="project" value="UniProtKB-KW"/>
</dbReference>
<dbReference type="GO" id="GO:0016020">
    <property type="term" value="C:membrane"/>
    <property type="evidence" value="ECO:0007669"/>
    <property type="project" value="UniProtKB-SubCell"/>
</dbReference>
<feature type="transmembrane region" description="Helical" evidence="5">
    <location>
        <begin position="22"/>
        <end position="47"/>
    </location>
</feature>
<feature type="transmembrane region" description="Helical" evidence="5">
    <location>
        <begin position="276"/>
        <end position="301"/>
    </location>
</feature>
<keyword evidence="4 5" id="KW-0472">Membrane</keyword>
<dbReference type="InterPro" id="IPR007016">
    <property type="entry name" value="O-antigen_ligase-rel_domated"/>
</dbReference>
<dbReference type="RefSeq" id="WP_207857183.1">
    <property type="nucleotide sequence ID" value="NZ_UPPP01000062.1"/>
</dbReference>
<dbReference type="Proteomes" id="UP000277811">
    <property type="component" value="Unassembled WGS sequence"/>
</dbReference>
<feature type="transmembrane region" description="Helical" evidence="5">
    <location>
        <begin position="89"/>
        <end position="107"/>
    </location>
</feature>
<dbReference type="Pfam" id="PF04932">
    <property type="entry name" value="Wzy_C"/>
    <property type="match status" value="1"/>
</dbReference>
<evidence type="ECO:0000259" key="6">
    <source>
        <dbReference type="Pfam" id="PF04932"/>
    </source>
</evidence>
<keyword evidence="3 5" id="KW-1133">Transmembrane helix</keyword>
<evidence type="ECO:0000256" key="2">
    <source>
        <dbReference type="ARBA" id="ARBA00022692"/>
    </source>
</evidence>
<keyword evidence="7" id="KW-0436">Ligase</keyword>
<dbReference type="InterPro" id="IPR051533">
    <property type="entry name" value="WaaL-like"/>
</dbReference>
<evidence type="ECO:0000256" key="4">
    <source>
        <dbReference type="ARBA" id="ARBA00023136"/>
    </source>
</evidence>
<feature type="transmembrane region" description="Helical" evidence="5">
    <location>
        <begin position="198"/>
        <end position="231"/>
    </location>
</feature>
<evidence type="ECO:0000256" key="1">
    <source>
        <dbReference type="ARBA" id="ARBA00004141"/>
    </source>
</evidence>
<dbReference type="PANTHER" id="PTHR37422:SF13">
    <property type="entry name" value="LIPOPOLYSACCHARIDE BIOSYNTHESIS PROTEIN PA4999-RELATED"/>
    <property type="match status" value="1"/>
</dbReference>
<evidence type="ECO:0000256" key="5">
    <source>
        <dbReference type="SAM" id="Phobius"/>
    </source>
</evidence>
<dbReference type="EMBL" id="UPPP01000062">
    <property type="protein sequence ID" value="VBB06319.1"/>
    <property type="molecule type" value="Genomic_DNA"/>
</dbReference>